<dbReference type="EMBL" id="RQEV01000008">
    <property type="protein sequence ID" value="TGK19329.1"/>
    <property type="molecule type" value="Genomic_DNA"/>
</dbReference>
<dbReference type="OrthoDB" id="836646at2"/>
<evidence type="ECO:0000256" key="1">
    <source>
        <dbReference type="SAM" id="Phobius"/>
    </source>
</evidence>
<evidence type="ECO:0000313" key="3">
    <source>
        <dbReference type="Proteomes" id="UP000297855"/>
    </source>
</evidence>
<gene>
    <name evidence="2" type="ORF">EHO61_07610</name>
</gene>
<name>A0A4R9GQ24_9LEPT</name>
<dbReference type="Proteomes" id="UP000297855">
    <property type="component" value="Unassembled WGS sequence"/>
</dbReference>
<evidence type="ECO:0008006" key="4">
    <source>
        <dbReference type="Google" id="ProtNLM"/>
    </source>
</evidence>
<accession>A0A4R9GQ24</accession>
<comment type="caution">
    <text evidence="2">The sequence shown here is derived from an EMBL/GenBank/DDBJ whole genome shotgun (WGS) entry which is preliminary data.</text>
</comment>
<keyword evidence="1" id="KW-0472">Membrane</keyword>
<evidence type="ECO:0000313" key="2">
    <source>
        <dbReference type="EMBL" id="TGK19329.1"/>
    </source>
</evidence>
<dbReference type="RefSeq" id="WP_135813032.1">
    <property type="nucleotide sequence ID" value="NZ_RQEV01000008.1"/>
</dbReference>
<dbReference type="AlphaFoldDB" id="A0A4R9GQ24"/>
<organism evidence="2 3">
    <name type="scientific">Leptospira fluminis</name>
    <dbReference type="NCBI Taxonomy" id="2484979"/>
    <lineage>
        <taxon>Bacteria</taxon>
        <taxon>Pseudomonadati</taxon>
        <taxon>Spirochaetota</taxon>
        <taxon>Spirochaetia</taxon>
        <taxon>Leptospirales</taxon>
        <taxon>Leptospiraceae</taxon>
        <taxon>Leptospira</taxon>
    </lineage>
</organism>
<feature type="transmembrane region" description="Helical" evidence="1">
    <location>
        <begin position="151"/>
        <end position="172"/>
    </location>
</feature>
<protein>
    <recommendedName>
        <fullName evidence="4">Lipoprotein</fullName>
    </recommendedName>
</protein>
<keyword evidence="1" id="KW-1133">Transmembrane helix</keyword>
<sequence length="323" mass="36868">MPKKILILLFIICGCNTTIQVKETYFGGQYCSVGSDAKNIPFSRPLPFARVDHLLRSHGHFSFKSLMIANAYGILPLIEKMEELEKKPDYKDINSPTHLELIFTKNKIHEIIFLVSTDLTGTVSELNCYSDRIDDIIKHLRYSENQRVTQFYIAAIVVGGIFGILSGILQWASATVQATDSIIGGLAVGYISYQAYQVETQVNYVDAKNVLKDIWYRPHETELFSAPVWYLLNHPTERKRRVPLKQMSTILDILISRWLENGYLGADGSSERESLIKLYFSRGGVHTIEQLETRKQMVKQAGVTVNLFFQDLQNFGQELLRHN</sequence>
<reference evidence="2" key="1">
    <citation type="journal article" date="2019" name="PLoS Negl. Trop. Dis.">
        <title>Revisiting the worldwide diversity of Leptospira species in the environment.</title>
        <authorList>
            <person name="Vincent A.T."/>
            <person name="Schiettekatte O."/>
            <person name="Bourhy P."/>
            <person name="Veyrier F.J."/>
            <person name="Picardeau M."/>
        </authorList>
    </citation>
    <scope>NUCLEOTIDE SEQUENCE [LARGE SCALE GENOMIC DNA]</scope>
    <source>
        <strain evidence="2">SCS5</strain>
    </source>
</reference>
<keyword evidence="1" id="KW-0812">Transmembrane</keyword>
<keyword evidence="3" id="KW-1185">Reference proteome</keyword>
<dbReference type="PROSITE" id="PS51257">
    <property type="entry name" value="PROKAR_LIPOPROTEIN"/>
    <property type="match status" value="1"/>
</dbReference>
<proteinExistence type="predicted"/>